<organism evidence="5 6">
    <name type="scientific">Psittacicella hinzii</name>
    <dbReference type="NCBI Taxonomy" id="2028575"/>
    <lineage>
        <taxon>Bacteria</taxon>
        <taxon>Pseudomonadati</taxon>
        <taxon>Pseudomonadota</taxon>
        <taxon>Gammaproteobacteria</taxon>
        <taxon>Pasteurellales</taxon>
        <taxon>Psittacicellaceae</taxon>
        <taxon>Psittacicella</taxon>
    </lineage>
</organism>
<proteinExistence type="predicted"/>
<reference evidence="5 6" key="1">
    <citation type="submission" date="2017-08" db="EMBL/GenBank/DDBJ databases">
        <title>Reclassification of Bisgaard taxon 37 and 44.</title>
        <authorList>
            <person name="Christensen H."/>
        </authorList>
    </citation>
    <scope>NUCLEOTIDE SEQUENCE [LARGE SCALE GENOMIC DNA]</scope>
    <source>
        <strain evidence="5 6">111</strain>
    </source>
</reference>
<comment type="cofactor">
    <cofactor evidence="1">
        <name>pyridoxal 5'-phosphate</name>
        <dbReference type="ChEBI" id="CHEBI:597326"/>
    </cofactor>
</comment>
<comment type="caution">
    <text evidence="5">The sequence shown here is derived from an EMBL/GenBank/DDBJ whole genome shotgun (WGS) entry which is preliminary data.</text>
</comment>
<sequence length="438" mass="49479">MSQTYIKQAQDYLENLRSQNAQRTLQAYTEDKIIYLNTNDYLGIAKLSANELYENYQKFFTNLTNYKVLNNTKQSLLELTENFNSLLNIDPLTGSTGSRLLSGSNNCTYLVEQFFSIIVENDKRALYYNSGYHANLGIIPSLARLNKKTAVVMDRLAHASIIDGVRLADVNFYRFSHNNVEDLKRQVSKAIESGYQNIILCVESIYSMDGDCLTKDDFLQIIELKNTLSKQNINLIIYVDEAHAFGIYGAKKLGLVEEYGLVNDIDLIVCPVGKALNSTGAIIFAHSAIIEYLINTSRTFIYSTALPPAVCFKTLAAYLYVLNNELLVVTYINKCKLYKQHLENCISQLQSSSIKILGDNHIISIVLNNNYLIDKVKQFFLDHSIVIAGIKHPTVPKGSERIRLSLTIDDLNNDVLLDRFTSLLTSFIESEISCELTN</sequence>
<dbReference type="PANTHER" id="PTHR13693">
    <property type="entry name" value="CLASS II AMINOTRANSFERASE/8-AMINO-7-OXONONANOATE SYNTHASE"/>
    <property type="match status" value="1"/>
</dbReference>
<keyword evidence="6" id="KW-1185">Reference proteome</keyword>
<dbReference type="Gene3D" id="3.40.640.10">
    <property type="entry name" value="Type I PLP-dependent aspartate aminotransferase-like (Major domain)"/>
    <property type="match status" value="1"/>
</dbReference>
<evidence type="ECO:0000313" key="6">
    <source>
        <dbReference type="Proteomes" id="UP000265916"/>
    </source>
</evidence>
<dbReference type="Pfam" id="PF00155">
    <property type="entry name" value="Aminotran_1_2"/>
    <property type="match status" value="1"/>
</dbReference>
<gene>
    <name evidence="5" type="ORF">CKF58_06135</name>
</gene>
<protein>
    <recommendedName>
        <fullName evidence="4">Aminotransferase class I/classII large domain-containing protein</fullName>
    </recommendedName>
</protein>
<dbReference type="RefSeq" id="WP_119532023.1">
    <property type="nucleotide sequence ID" value="NZ_JBHSSP010000028.1"/>
</dbReference>
<dbReference type="Gene3D" id="3.90.1150.10">
    <property type="entry name" value="Aspartate Aminotransferase, domain 1"/>
    <property type="match status" value="1"/>
</dbReference>
<dbReference type="OrthoDB" id="9807157at2"/>
<dbReference type="GO" id="GO:0008710">
    <property type="term" value="F:8-amino-7-oxononanoate synthase activity"/>
    <property type="evidence" value="ECO:0007669"/>
    <property type="project" value="TreeGrafter"/>
</dbReference>
<dbReference type="InterPro" id="IPR004839">
    <property type="entry name" value="Aminotransferase_I/II_large"/>
</dbReference>
<evidence type="ECO:0000259" key="4">
    <source>
        <dbReference type="Pfam" id="PF00155"/>
    </source>
</evidence>
<dbReference type="GO" id="GO:0009102">
    <property type="term" value="P:biotin biosynthetic process"/>
    <property type="evidence" value="ECO:0007669"/>
    <property type="project" value="TreeGrafter"/>
</dbReference>
<accession>A0A3A1YFJ8</accession>
<dbReference type="AlphaFoldDB" id="A0A3A1YFJ8"/>
<dbReference type="PANTHER" id="PTHR13693:SF100">
    <property type="entry name" value="8-AMINO-7-OXONONANOATE SYNTHASE"/>
    <property type="match status" value="1"/>
</dbReference>
<evidence type="ECO:0000313" key="5">
    <source>
        <dbReference type="EMBL" id="RIY36216.1"/>
    </source>
</evidence>
<dbReference type="InterPro" id="IPR015422">
    <property type="entry name" value="PyrdxlP-dep_Trfase_small"/>
</dbReference>
<dbReference type="GO" id="GO:0030170">
    <property type="term" value="F:pyridoxal phosphate binding"/>
    <property type="evidence" value="ECO:0007669"/>
    <property type="project" value="InterPro"/>
</dbReference>
<keyword evidence="3" id="KW-0663">Pyridoxal phosphate</keyword>
<dbReference type="InterPro" id="IPR050087">
    <property type="entry name" value="AON_synthase_class-II"/>
</dbReference>
<evidence type="ECO:0000256" key="1">
    <source>
        <dbReference type="ARBA" id="ARBA00001933"/>
    </source>
</evidence>
<dbReference type="Proteomes" id="UP000265916">
    <property type="component" value="Unassembled WGS sequence"/>
</dbReference>
<dbReference type="EMBL" id="NRJG01000112">
    <property type="protein sequence ID" value="RIY36216.1"/>
    <property type="molecule type" value="Genomic_DNA"/>
</dbReference>
<dbReference type="SUPFAM" id="SSF53383">
    <property type="entry name" value="PLP-dependent transferases"/>
    <property type="match status" value="1"/>
</dbReference>
<feature type="domain" description="Aminotransferase class I/classII large" evidence="4">
    <location>
        <begin position="114"/>
        <end position="420"/>
    </location>
</feature>
<keyword evidence="2" id="KW-0808">Transferase</keyword>
<dbReference type="InterPro" id="IPR015424">
    <property type="entry name" value="PyrdxlP-dep_Trfase"/>
</dbReference>
<evidence type="ECO:0000256" key="3">
    <source>
        <dbReference type="ARBA" id="ARBA00022898"/>
    </source>
</evidence>
<dbReference type="InterPro" id="IPR015421">
    <property type="entry name" value="PyrdxlP-dep_Trfase_major"/>
</dbReference>
<name>A0A3A1YFJ8_9GAMM</name>
<evidence type="ECO:0000256" key="2">
    <source>
        <dbReference type="ARBA" id="ARBA00022679"/>
    </source>
</evidence>